<feature type="compositionally biased region" description="Low complexity" evidence="1">
    <location>
        <begin position="51"/>
        <end position="68"/>
    </location>
</feature>
<dbReference type="OrthoDB" id="414405at2759"/>
<dbReference type="GO" id="GO:0009654">
    <property type="term" value="C:photosystem II oxygen evolving complex"/>
    <property type="evidence" value="ECO:0007669"/>
    <property type="project" value="InterPro"/>
</dbReference>
<comment type="caution">
    <text evidence="3">The sequence shown here is derived from an EMBL/GenBank/DDBJ whole genome shotgun (WGS) entry which is preliminary data.</text>
</comment>
<sequence length="388" mass="40855">MPSFHYNVGLGAHVAIQRHALGHPTVTTVRRLSRRGRLTAPACSAVPPEQPEGSGQGSSPNNGNDPGSPSSPPLGPSLTDPIQTIYWGGTLPSTRRAILGSLSGAGIALGGNLGGITSWLLGLDGGELAGRIRADVLVPVRGAKRCVDYTYGFEFTYPASWLGDQTLAYRAAKRAEAARGGLPLRSRGADFDDLYELEDVNFPRLSTNSAPPSTRGGSGGSSSAVDGGDARAGTRQRPVVAVAEPVAAFGPPGTTGEENVSVIVAPITPGFTLPSLGDPQSAGERFLSTLAPEGSGLQAELLSATGRRTTPSAATARRSSTGRQLQEYNQLYYTLEYTVRGPRFFRHNVSVYTTRNDLLYTFNAQCPEGRWQEDEGLLLASAASFKLL</sequence>
<dbReference type="EMBL" id="BNCP01000001">
    <property type="protein sequence ID" value="GIL69934.1"/>
    <property type="molecule type" value="Genomic_DNA"/>
</dbReference>
<evidence type="ECO:0000256" key="1">
    <source>
        <dbReference type="SAM" id="MobiDB-lite"/>
    </source>
</evidence>
<dbReference type="InterPro" id="IPR002683">
    <property type="entry name" value="PsbP_C"/>
</dbReference>
<dbReference type="GO" id="GO:0005509">
    <property type="term" value="F:calcium ion binding"/>
    <property type="evidence" value="ECO:0007669"/>
    <property type="project" value="InterPro"/>
</dbReference>
<evidence type="ECO:0000313" key="3">
    <source>
        <dbReference type="EMBL" id="GIL69934.1"/>
    </source>
</evidence>
<feature type="region of interest" description="Disordered" evidence="1">
    <location>
        <begin position="203"/>
        <end position="236"/>
    </location>
</feature>
<dbReference type="PANTHER" id="PTHR31407:SF16">
    <property type="entry name" value="PSBP DOMAIN-CONTAINING PROTEIN 7, CHLOROPLASTIC"/>
    <property type="match status" value="1"/>
</dbReference>
<feature type="region of interest" description="Disordered" evidence="1">
    <location>
        <begin position="39"/>
        <end position="79"/>
    </location>
</feature>
<dbReference type="AlphaFoldDB" id="A0A8J4BUR5"/>
<protein>
    <recommendedName>
        <fullName evidence="2">PsbP C-terminal domain-containing protein</fullName>
    </recommendedName>
</protein>
<reference evidence="3" key="1">
    <citation type="journal article" date="2021" name="Proc. Natl. Acad. Sci. U.S.A.">
        <title>Three genomes in the algal genus Volvox reveal the fate of a haploid sex-determining region after a transition to homothallism.</title>
        <authorList>
            <person name="Yamamoto K."/>
            <person name="Hamaji T."/>
            <person name="Kawai-Toyooka H."/>
            <person name="Matsuzaki R."/>
            <person name="Takahashi F."/>
            <person name="Nishimura Y."/>
            <person name="Kawachi M."/>
            <person name="Noguchi H."/>
            <person name="Minakuchi Y."/>
            <person name="Umen J.G."/>
            <person name="Toyoda A."/>
            <person name="Nozaki H."/>
        </authorList>
    </citation>
    <scope>NUCLEOTIDE SEQUENCE</scope>
    <source>
        <strain evidence="4">NIES-3785</strain>
        <strain evidence="3">NIES-3786</strain>
    </source>
</reference>
<feature type="domain" description="PsbP C-terminal" evidence="2">
    <location>
        <begin position="256"/>
        <end position="386"/>
    </location>
</feature>
<organism evidence="3 5">
    <name type="scientific">Volvox reticuliferus</name>
    <dbReference type="NCBI Taxonomy" id="1737510"/>
    <lineage>
        <taxon>Eukaryota</taxon>
        <taxon>Viridiplantae</taxon>
        <taxon>Chlorophyta</taxon>
        <taxon>core chlorophytes</taxon>
        <taxon>Chlorophyceae</taxon>
        <taxon>CS clade</taxon>
        <taxon>Chlamydomonadales</taxon>
        <taxon>Volvocaceae</taxon>
        <taxon>Volvox</taxon>
    </lineage>
</organism>
<dbReference type="InterPro" id="IPR016123">
    <property type="entry name" value="Mog1/PsbP_a/b/a-sand"/>
</dbReference>
<keyword evidence="5" id="KW-1185">Reference proteome</keyword>
<dbReference type="Proteomes" id="UP000747110">
    <property type="component" value="Unassembled WGS sequence"/>
</dbReference>
<evidence type="ECO:0000313" key="4">
    <source>
        <dbReference type="EMBL" id="GIM05602.1"/>
    </source>
</evidence>
<dbReference type="GO" id="GO:0015979">
    <property type="term" value="P:photosynthesis"/>
    <property type="evidence" value="ECO:0007669"/>
    <property type="project" value="InterPro"/>
</dbReference>
<dbReference type="GO" id="GO:0019898">
    <property type="term" value="C:extrinsic component of membrane"/>
    <property type="evidence" value="ECO:0007669"/>
    <property type="project" value="InterPro"/>
</dbReference>
<dbReference type="SUPFAM" id="SSF55724">
    <property type="entry name" value="Mog1p/PsbP-like"/>
    <property type="match status" value="1"/>
</dbReference>
<dbReference type="Gene3D" id="3.40.1000.10">
    <property type="entry name" value="Mog1/PsbP, alpha/beta/alpha sandwich"/>
    <property type="match status" value="1"/>
</dbReference>
<proteinExistence type="predicted"/>
<accession>A0A8J4BUR5</accession>
<gene>
    <name evidence="3" type="ORF">Vretifemale_773</name>
    <name evidence="4" type="ORF">Vretimale_10064</name>
</gene>
<dbReference type="Pfam" id="PF01789">
    <property type="entry name" value="PsbP"/>
    <property type="match status" value="1"/>
</dbReference>
<evidence type="ECO:0000259" key="2">
    <source>
        <dbReference type="Pfam" id="PF01789"/>
    </source>
</evidence>
<dbReference type="Proteomes" id="UP000722791">
    <property type="component" value="Unassembled WGS sequence"/>
</dbReference>
<dbReference type="PANTHER" id="PTHR31407">
    <property type="match status" value="1"/>
</dbReference>
<feature type="compositionally biased region" description="Low complexity" evidence="1">
    <location>
        <begin position="209"/>
        <end position="236"/>
    </location>
</feature>
<evidence type="ECO:0000313" key="5">
    <source>
        <dbReference type="Proteomes" id="UP000747110"/>
    </source>
</evidence>
<name>A0A8J4BUR5_9CHLO</name>
<dbReference type="EMBL" id="BNCQ01000019">
    <property type="protein sequence ID" value="GIM05602.1"/>
    <property type="molecule type" value="Genomic_DNA"/>
</dbReference>